<feature type="region of interest" description="Disordered" evidence="1">
    <location>
        <begin position="110"/>
        <end position="129"/>
    </location>
</feature>
<comment type="caution">
    <text evidence="2">The sequence shown here is derived from an EMBL/GenBank/DDBJ whole genome shotgun (WGS) entry which is preliminary data.</text>
</comment>
<sequence>MEEQIEIPAEMSLEQIKKYHSRVPDPDEKERLCVRIEKGPFAGIDVAYGRFQLSDKDNDDGTSKVRFEYDMIKIPPDLKDKEFSDEMGDAFESLLGQIYIHILNKELEKQKEESEDGKTRKYHFAKPVI</sequence>
<dbReference type="EMBL" id="JACASZ010000009">
    <property type="protein sequence ID" value="NWJ77125.1"/>
    <property type="molecule type" value="Genomic_DNA"/>
</dbReference>
<evidence type="ECO:0000256" key="1">
    <source>
        <dbReference type="SAM" id="MobiDB-lite"/>
    </source>
</evidence>
<gene>
    <name evidence="2" type="ORF">HX865_01250</name>
</gene>
<dbReference type="AlphaFoldDB" id="A0A7K4N179"/>
<reference evidence="2 3" key="1">
    <citation type="journal article" date="2019" name="Environ. Microbiol.">
        <title>Genomics insights into ecotype formation of ammonia-oxidizing archaea in the deep ocean.</title>
        <authorList>
            <person name="Wang Y."/>
            <person name="Huang J.M."/>
            <person name="Cui G.J."/>
            <person name="Nunoura T."/>
            <person name="Takaki Y."/>
            <person name="Li W.L."/>
            <person name="Li J."/>
            <person name="Gao Z.M."/>
            <person name="Takai K."/>
            <person name="Zhang A.Q."/>
            <person name="Stepanauskas R."/>
        </authorList>
    </citation>
    <scope>NUCLEOTIDE SEQUENCE [LARGE SCALE GENOMIC DNA]</scope>
    <source>
        <strain evidence="2 3">D1b</strain>
    </source>
</reference>
<accession>A0A7K4N179</accession>
<evidence type="ECO:0000313" key="3">
    <source>
        <dbReference type="Proteomes" id="UP000527815"/>
    </source>
</evidence>
<evidence type="ECO:0000313" key="2">
    <source>
        <dbReference type="EMBL" id="NWJ77125.1"/>
    </source>
</evidence>
<dbReference type="Proteomes" id="UP000527815">
    <property type="component" value="Unassembled WGS sequence"/>
</dbReference>
<feature type="compositionally biased region" description="Basic and acidic residues" evidence="1">
    <location>
        <begin position="110"/>
        <end position="119"/>
    </location>
</feature>
<feature type="compositionally biased region" description="Basic residues" evidence="1">
    <location>
        <begin position="120"/>
        <end position="129"/>
    </location>
</feature>
<protein>
    <submittedName>
        <fullName evidence="2">Uncharacterized protein</fullName>
    </submittedName>
</protein>
<name>A0A7K4N179_9ARCH</name>
<organism evidence="2 3">
    <name type="scientific">Marine Group I thaumarchaeote</name>
    <dbReference type="NCBI Taxonomy" id="2511932"/>
    <lineage>
        <taxon>Archaea</taxon>
        <taxon>Nitrososphaerota</taxon>
        <taxon>Marine Group I</taxon>
    </lineage>
</organism>
<proteinExistence type="predicted"/>